<dbReference type="OrthoDB" id="9768630at2"/>
<keyword evidence="3" id="KW-1185">Reference proteome</keyword>
<dbReference type="Proteomes" id="UP000013988">
    <property type="component" value="Unassembled WGS sequence"/>
</dbReference>
<keyword evidence="1" id="KW-1133">Transmembrane helix</keyword>
<dbReference type="InterPro" id="IPR006059">
    <property type="entry name" value="SBP"/>
</dbReference>
<keyword evidence="1" id="KW-0812">Transmembrane</keyword>
<proteinExistence type="predicted"/>
<gene>
    <name evidence="2" type="ORF">A500_17860</name>
</gene>
<keyword evidence="2" id="KW-0449">Lipoprotein</keyword>
<dbReference type="RefSeq" id="WP_016208792.1">
    <property type="nucleotide sequence ID" value="NZ_ASRV01000213.1"/>
</dbReference>
<dbReference type="PATRIC" id="fig|1202534.3.peg.3560"/>
<organism evidence="2 3">
    <name type="scientific">Clostridium sartagoforme AAU1</name>
    <dbReference type="NCBI Taxonomy" id="1202534"/>
    <lineage>
        <taxon>Bacteria</taxon>
        <taxon>Bacillati</taxon>
        <taxon>Bacillota</taxon>
        <taxon>Clostridia</taxon>
        <taxon>Eubacteriales</taxon>
        <taxon>Clostridiaceae</taxon>
        <taxon>Clostridium</taxon>
    </lineage>
</organism>
<dbReference type="SUPFAM" id="SSF53850">
    <property type="entry name" value="Periplasmic binding protein-like II"/>
    <property type="match status" value="1"/>
</dbReference>
<evidence type="ECO:0000313" key="2">
    <source>
        <dbReference type="EMBL" id="EOR20266.1"/>
    </source>
</evidence>
<dbReference type="AlphaFoldDB" id="R9BZ68"/>
<evidence type="ECO:0000313" key="3">
    <source>
        <dbReference type="Proteomes" id="UP000013988"/>
    </source>
</evidence>
<evidence type="ECO:0000256" key="1">
    <source>
        <dbReference type="SAM" id="Phobius"/>
    </source>
</evidence>
<dbReference type="Gene3D" id="3.40.190.10">
    <property type="entry name" value="Periplasmic binding protein-like II"/>
    <property type="match status" value="1"/>
</dbReference>
<dbReference type="EMBL" id="ASRV01000213">
    <property type="protein sequence ID" value="EOR20266.1"/>
    <property type="molecule type" value="Genomic_DNA"/>
</dbReference>
<protein>
    <submittedName>
        <fullName evidence="2">Putative lipoprotein</fullName>
    </submittedName>
</protein>
<dbReference type="Pfam" id="PF01547">
    <property type="entry name" value="SBP_bac_1"/>
    <property type="match status" value="1"/>
</dbReference>
<comment type="caution">
    <text evidence="2">The sequence shown here is derived from an EMBL/GenBank/DDBJ whole genome shotgun (WGS) entry which is preliminary data.</text>
</comment>
<reference evidence="2 3" key="1">
    <citation type="submission" date="2013-03" db="EMBL/GenBank/DDBJ databases">
        <title>Whole genome shotgun sequencing of Clostridium sartagoforme AAU1.</title>
        <authorList>
            <person name="Joshi C.G."/>
            <person name="Duggirala S.M."/>
            <person name="Nathani N.M."/>
            <person name="Bhatt V.D."/>
            <person name="Patel A.K."/>
            <person name="Pandya P.R."/>
            <person name="KaPatel J.A."/>
        </authorList>
    </citation>
    <scope>NUCLEOTIDE SEQUENCE [LARGE SCALE GENOMIC DNA]</scope>
    <source>
        <strain evidence="2 3">AAU1</strain>
    </source>
</reference>
<feature type="transmembrane region" description="Helical" evidence="1">
    <location>
        <begin position="7"/>
        <end position="26"/>
    </location>
</feature>
<keyword evidence="1" id="KW-0472">Membrane</keyword>
<sequence>MKIRKKLIIYLLIAIFIIITINMFFAKPSNGMLKGNIVIWSEEKYYSYFTSIAKEFEENNKKVKVQVVKINDGNYLEKISNTDSKDLPNIVYLDFIELNKIKDKLNFKEENKEIIETYSKNFNESRLQEVIINKNYNAVPFTSNPIGLFLRSDILKTYGYKVEDINTWSELISIGKDIYNKSNGEINIFSSKDKDNINLLITAQLVDLESKEYSEAEIKDTINEVYNNNFINDNNYICRIASIDFYKDINTNEINGEWECKNPPSFNIGENRFYDLGGENLVALKVDDNKEVIKSFIAYSATHKELLSKELLNYNFVPSSLYSLRIKYEDKSNKILEGSSPFLILSNIVERAPKIKNYNKF</sequence>
<accession>R9BZ68</accession>
<name>R9BZ68_9CLOT</name>